<evidence type="ECO:0000256" key="2">
    <source>
        <dbReference type="ARBA" id="ARBA00013048"/>
    </source>
</evidence>
<dbReference type="EMBL" id="GL541678">
    <property type="protein sequence ID" value="KDE06011.1"/>
    <property type="molecule type" value="Genomic_DNA"/>
</dbReference>
<keyword evidence="4" id="KW-0520">NAD</keyword>
<dbReference type="OMA" id="VEYATYV"/>
<dbReference type="GO" id="GO:0005739">
    <property type="term" value="C:mitochondrion"/>
    <property type="evidence" value="ECO:0007669"/>
    <property type="project" value="TreeGrafter"/>
</dbReference>
<keyword evidence="8" id="KW-1185">Reference proteome</keyword>
<dbReference type="InterPro" id="IPR016163">
    <property type="entry name" value="Ald_DH_C"/>
</dbReference>
<feature type="domain" description="Aldehyde dehydrogenase" evidence="5">
    <location>
        <begin position="58"/>
        <end position="518"/>
    </location>
</feature>
<dbReference type="GO" id="GO:0006210">
    <property type="term" value="P:thymine catabolic process"/>
    <property type="evidence" value="ECO:0007669"/>
    <property type="project" value="TreeGrafter"/>
</dbReference>
<dbReference type="Gene3D" id="3.40.309.10">
    <property type="entry name" value="Aldehyde Dehydrogenase, Chain A, domain 2"/>
    <property type="match status" value="1"/>
</dbReference>
<dbReference type="GO" id="GO:0006574">
    <property type="term" value="P:L-valine catabolic process"/>
    <property type="evidence" value="ECO:0007669"/>
    <property type="project" value="TreeGrafter"/>
</dbReference>
<organism evidence="6">
    <name type="scientific">Microbotryum lychnidis-dioicae (strain p1A1 Lamole / MvSl-1064)</name>
    <name type="common">Anther smut fungus</name>
    <dbReference type="NCBI Taxonomy" id="683840"/>
    <lineage>
        <taxon>Eukaryota</taxon>
        <taxon>Fungi</taxon>
        <taxon>Dikarya</taxon>
        <taxon>Basidiomycota</taxon>
        <taxon>Pucciniomycotina</taxon>
        <taxon>Microbotryomycetes</taxon>
        <taxon>Microbotryales</taxon>
        <taxon>Microbotryaceae</taxon>
        <taxon>Microbotryum</taxon>
    </lineage>
</organism>
<dbReference type="GO" id="GO:0004491">
    <property type="term" value="F:methylmalonate-semialdehyde dehydrogenase (acylating, NAD) activity"/>
    <property type="evidence" value="ECO:0007669"/>
    <property type="project" value="UniProtKB-EC"/>
</dbReference>
<reference evidence="8" key="1">
    <citation type="submission" date="2010-11" db="EMBL/GenBank/DDBJ databases">
        <title>The genome sequence of Microbotryum violaceum strain p1A1 Lamole.</title>
        <authorList>
            <person name="Cuomo C."/>
            <person name="Perlin M."/>
            <person name="Young S.K."/>
            <person name="Zeng Q."/>
            <person name="Gargeya S."/>
            <person name="Alvarado L."/>
            <person name="Berlin A."/>
            <person name="Chapman S.B."/>
            <person name="Chen Z."/>
            <person name="Freedman E."/>
            <person name="Gellesch M."/>
            <person name="Goldberg J."/>
            <person name="Griggs A."/>
            <person name="Gujja S."/>
            <person name="Heilman E."/>
            <person name="Heiman D."/>
            <person name="Howarth C."/>
            <person name="Mehta T."/>
            <person name="Neiman D."/>
            <person name="Pearson M."/>
            <person name="Roberts A."/>
            <person name="Saif S."/>
            <person name="Shea T."/>
            <person name="Shenoy N."/>
            <person name="Sisk P."/>
            <person name="Stolte C."/>
            <person name="Sykes S."/>
            <person name="White J."/>
            <person name="Yandava C."/>
            <person name="Haas B."/>
            <person name="Nusbaum C."/>
            <person name="Birren B."/>
        </authorList>
    </citation>
    <scope>NUCLEOTIDE SEQUENCE [LARGE SCALE GENOMIC DNA]</scope>
    <source>
        <strain evidence="8">p1A1 Lamole</strain>
    </source>
</reference>
<dbReference type="SUPFAM" id="SSF53720">
    <property type="entry name" value="ALDH-like"/>
    <property type="match status" value="1"/>
</dbReference>
<dbReference type="HOGENOM" id="CLU_005391_1_10_1"/>
<dbReference type="Pfam" id="PF00171">
    <property type="entry name" value="Aldedh"/>
    <property type="match status" value="1"/>
</dbReference>
<dbReference type="STRING" id="683840.U5H8Z8"/>
<dbReference type="Gene3D" id="3.40.605.10">
    <property type="entry name" value="Aldehyde Dehydrogenase, Chain A, domain 1"/>
    <property type="match status" value="1"/>
</dbReference>
<dbReference type="PROSITE" id="PS00070">
    <property type="entry name" value="ALDEHYDE_DEHYDR_CYS"/>
    <property type="match status" value="1"/>
</dbReference>
<dbReference type="EnsemblFungi" id="MVLG_03693T0">
    <property type="protein sequence ID" value="MVLG_03693T0"/>
    <property type="gene ID" value="MVLG_03693"/>
</dbReference>
<dbReference type="InterPro" id="IPR016161">
    <property type="entry name" value="Ald_DH/histidinol_DH"/>
</dbReference>
<dbReference type="InterPro" id="IPR016162">
    <property type="entry name" value="Ald_DH_N"/>
</dbReference>
<dbReference type="FunFam" id="3.40.309.10:FF:000002">
    <property type="entry name" value="Methylmalonate-semialdehyde dehydrogenase (Acylating)"/>
    <property type="match status" value="1"/>
</dbReference>
<dbReference type="PANTHER" id="PTHR43866:SF3">
    <property type="entry name" value="METHYLMALONATE-SEMIALDEHYDE DEHYDROGENASE [ACYLATING], MITOCHONDRIAL"/>
    <property type="match status" value="1"/>
</dbReference>
<evidence type="ECO:0000256" key="1">
    <source>
        <dbReference type="ARBA" id="ARBA00009986"/>
    </source>
</evidence>
<dbReference type="Proteomes" id="UP000017200">
    <property type="component" value="Unassembled WGS sequence"/>
</dbReference>
<reference evidence="6" key="2">
    <citation type="submission" date="2010-11" db="EMBL/GenBank/DDBJ databases">
        <authorList>
            <consortium name="The Broad Institute Genome Sequencing Platform"/>
            <person name="Earl A."/>
            <person name="Ward D."/>
            <person name="Feldgarden M."/>
            <person name="Gevers D."/>
            <person name="Butler R."/>
            <person name="Young S.K."/>
            <person name="Zeng Q."/>
            <person name="Gargeya S."/>
            <person name="Fitzgerald M."/>
            <person name="Haas B."/>
            <person name="Abouelleil A."/>
            <person name="Alvarado L."/>
            <person name="Arachchi H.M."/>
            <person name="Berlin A."/>
            <person name="Brown A."/>
            <person name="Chapman S.B."/>
            <person name="Chen Z."/>
            <person name="Dunbar C."/>
            <person name="Freedman E."/>
            <person name="Gearin G."/>
            <person name="Gellesch M."/>
            <person name="Goldberg J."/>
            <person name="Griggs A."/>
            <person name="Gujja S."/>
            <person name="Heilman E."/>
            <person name="Heiman D."/>
            <person name="Howarth C."/>
            <person name="Larson L."/>
            <person name="Lui A."/>
            <person name="MacDonald P.J.P."/>
            <person name="Mehta T."/>
            <person name="Montmayeur A."/>
            <person name="Murphy C."/>
            <person name="Neiman D."/>
            <person name="Pearson M."/>
            <person name="Priest M."/>
            <person name="Roberts A."/>
            <person name="Saif S."/>
            <person name="Shea T."/>
            <person name="Shenoy N."/>
            <person name="Sisk P."/>
            <person name="Stolte C."/>
            <person name="Sykes S."/>
            <person name="White J."/>
            <person name="Yandava C."/>
            <person name="Wortman J."/>
            <person name="Nusbaum C."/>
            <person name="Birren B."/>
        </authorList>
    </citation>
    <scope>NUCLEOTIDE SEQUENCE</scope>
    <source>
        <strain evidence="6">P1A1 Lamole</strain>
    </source>
</reference>
<reference evidence="6 8" key="3">
    <citation type="journal article" date="2015" name="BMC Genomics">
        <title>Sex and parasites: genomic and transcriptomic analysis of Microbotryum lychnidis-dioicae, the biotrophic and plant-castrating anther smut fungus.</title>
        <authorList>
            <person name="Perlin M.H."/>
            <person name="Amselem J."/>
            <person name="Fontanillas E."/>
            <person name="Toh S.S."/>
            <person name="Chen Z."/>
            <person name="Goldberg J."/>
            <person name="Duplessis S."/>
            <person name="Henrissat B."/>
            <person name="Young S."/>
            <person name="Zeng Q."/>
            <person name="Aguileta G."/>
            <person name="Petit E."/>
            <person name="Badouin H."/>
            <person name="Andrews J."/>
            <person name="Razeeq D."/>
            <person name="Gabaldon T."/>
            <person name="Quesneville H."/>
            <person name="Giraud T."/>
            <person name="Hood M.E."/>
            <person name="Schultz D.J."/>
            <person name="Cuomo C.A."/>
        </authorList>
    </citation>
    <scope>NUCLEOTIDE SEQUENCE [LARGE SCALE GENOMIC DNA]</scope>
    <source>
        <strain evidence="8">p1A1 Lamole</strain>
        <strain evidence="6">P1A1 Lamole</strain>
    </source>
</reference>
<dbReference type="NCBIfam" id="TIGR01722">
    <property type="entry name" value="MMSDH"/>
    <property type="match status" value="1"/>
</dbReference>
<evidence type="ECO:0000256" key="3">
    <source>
        <dbReference type="ARBA" id="ARBA00023002"/>
    </source>
</evidence>
<name>U5H8Z8_USTV1</name>
<dbReference type="PANTHER" id="PTHR43866">
    <property type="entry name" value="MALONATE-SEMIALDEHYDE DEHYDROGENASE"/>
    <property type="match status" value="1"/>
</dbReference>
<proteinExistence type="inferred from homology"/>
<evidence type="ECO:0000256" key="4">
    <source>
        <dbReference type="ARBA" id="ARBA00023027"/>
    </source>
</evidence>
<dbReference type="InterPro" id="IPR016160">
    <property type="entry name" value="Ald_DH_CS_CYS"/>
</dbReference>
<protein>
    <recommendedName>
        <fullName evidence="2">methylmalonate-semialdehyde dehydrogenase (CoA acylating)</fullName>
        <ecNumber evidence="2">1.2.1.27</ecNumber>
    </recommendedName>
</protein>
<dbReference type="InterPro" id="IPR010061">
    <property type="entry name" value="MeMal-semiAld_DH"/>
</dbReference>
<dbReference type="InParanoid" id="U5H8Z8"/>
<dbReference type="EMBL" id="AEIJ01000359">
    <property type="status" value="NOT_ANNOTATED_CDS"/>
    <property type="molecule type" value="Genomic_DNA"/>
</dbReference>
<accession>U5H8Z8</accession>
<dbReference type="EC" id="1.2.1.27" evidence="2"/>
<dbReference type="AlphaFoldDB" id="U5H8Z8"/>
<evidence type="ECO:0000313" key="7">
    <source>
        <dbReference type="EnsemblFungi" id="MVLG_03693T0"/>
    </source>
</evidence>
<gene>
    <name evidence="6" type="ORF">MVLG_03693</name>
</gene>
<dbReference type="CDD" id="cd07085">
    <property type="entry name" value="ALDH_F6_MMSDH"/>
    <property type="match status" value="1"/>
</dbReference>
<dbReference type="FunFam" id="3.40.605.10:FF:000003">
    <property type="entry name" value="Methylmalonate-semialdehyde dehydrogenase [acylating]"/>
    <property type="match status" value="1"/>
</dbReference>
<dbReference type="InterPro" id="IPR015590">
    <property type="entry name" value="Aldehyde_DH_dom"/>
</dbReference>
<sequence length="541" mass="58408">MWNSTMKRSLVGASHTFASSSRRASLADMEAMTQLKPWKGTNTNGGQTTNLIGGEWTVGSNVDKWIDVNDPSTQRVLTRVPETSHADMVKIVDKAEEAFHEWKDSSVLKRQAVMMNLAALIRENHDEIARSIVLEQGKTFADAKGDVLRGLQVVDSMIGVPQMLMGEKMEVSKDMDTETRKVPLGVGAAICPFNFPAMIPLWSIPMAIATGNSLILKPSERDPGAAMIVAELAERAGLPNGVLSILHGSIPAVKFICEEPRIKAISFVGSDRAGKYIYDTGSAHGKRVQANLGAKNHCILMPDANRNFALNSVVGAAFGAAGQRCMALSVLVTVGETEDWLPELIERAQQLKVGNGFDPEVDVGPLINPAAKQRVEGLIESCEKQGGKIALDGRGVKVPGYPKGNFVGPTILLADTSMDCYQEEIFGPVLTIVKAKDLDDAIQLINRNRYGNGTAIFTQSGATARKFEKNVEAGQIGINTPIPVPLPMWSWSGNKGSVLGGQSLYGPRGVDFWTQLKTTTTMWRAEDALDSRATATMPTMS</sequence>
<reference evidence="7" key="4">
    <citation type="submission" date="2015-06" db="UniProtKB">
        <authorList>
            <consortium name="EnsemblFungi"/>
        </authorList>
    </citation>
    <scope>IDENTIFICATION</scope>
</reference>
<keyword evidence="3" id="KW-0560">Oxidoreductase</keyword>
<evidence type="ECO:0000313" key="8">
    <source>
        <dbReference type="Proteomes" id="UP000017200"/>
    </source>
</evidence>
<comment type="similarity">
    <text evidence="1">Belongs to the aldehyde dehydrogenase family.</text>
</comment>
<dbReference type="OrthoDB" id="310895at2759"/>
<evidence type="ECO:0000313" key="6">
    <source>
        <dbReference type="EMBL" id="KDE06011.1"/>
    </source>
</evidence>
<evidence type="ECO:0000259" key="5">
    <source>
        <dbReference type="Pfam" id="PF00171"/>
    </source>
</evidence>